<proteinExistence type="predicted"/>
<dbReference type="RefSeq" id="WP_204747081.1">
    <property type="nucleotide sequence ID" value="NZ_CP069188.1"/>
</dbReference>
<keyword evidence="3" id="KW-1185">Reference proteome</keyword>
<organism evidence="2 3">
    <name type="scientific">Haloterrigena salifodinae</name>
    <dbReference type="NCBI Taxonomy" id="2675099"/>
    <lineage>
        <taxon>Archaea</taxon>
        <taxon>Methanobacteriati</taxon>
        <taxon>Methanobacteriota</taxon>
        <taxon>Stenosarchaea group</taxon>
        <taxon>Halobacteria</taxon>
        <taxon>Halobacteriales</taxon>
        <taxon>Natrialbaceae</taxon>
        <taxon>Haloterrigena</taxon>
    </lineage>
</organism>
<evidence type="ECO:0000313" key="3">
    <source>
        <dbReference type="Proteomes" id="UP000637819"/>
    </source>
</evidence>
<dbReference type="AlphaFoldDB" id="A0A8T8DYH7"/>
<evidence type="ECO:0000313" key="2">
    <source>
        <dbReference type="EMBL" id="QRV14226.1"/>
    </source>
</evidence>
<reference evidence="2 3" key="1">
    <citation type="submission" date="2021-01" db="EMBL/GenBank/DDBJ databases">
        <title>Genome Sequence and Methylation Pattern of Haloterrigena salifodinae BOL5-1, An Extremely Halophilic Archaeon from a Bolivian Salt Mine.</title>
        <authorList>
            <person name="DasSarma P."/>
            <person name="Anton B.P."/>
            <person name="DasSarma S.L."/>
            <person name="von Ehrenheim H.A.L."/>
            <person name="Martinez F.L."/>
            <person name="Guzman D."/>
            <person name="Roberts R.J."/>
            <person name="DasSarma S."/>
        </authorList>
    </citation>
    <scope>NUCLEOTIDE SEQUENCE [LARGE SCALE GENOMIC DNA]</scope>
    <source>
        <strain evidence="2 3">BOL5-1</strain>
    </source>
</reference>
<dbReference type="GeneID" id="62876442"/>
<name>A0A8T8DYH7_9EURY</name>
<dbReference type="KEGG" id="hsal:JMJ58_14920"/>
<evidence type="ECO:0000256" key="1">
    <source>
        <dbReference type="SAM" id="MobiDB-lite"/>
    </source>
</evidence>
<dbReference type="Proteomes" id="UP000637819">
    <property type="component" value="Chromosome"/>
</dbReference>
<protein>
    <submittedName>
        <fullName evidence="2">Uncharacterized protein</fullName>
    </submittedName>
</protein>
<dbReference type="SUPFAM" id="SSF49899">
    <property type="entry name" value="Concanavalin A-like lectins/glucanases"/>
    <property type="match status" value="1"/>
</dbReference>
<dbReference type="EMBL" id="CP069188">
    <property type="protein sequence ID" value="QRV14226.1"/>
    <property type="molecule type" value="Genomic_DNA"/>
</dbReference>
<sequence length="617" mass="69430">MYGTYGGPLPSTYGGPLPARYGGEGPDQLDPGVGRAVTYGGPLPGTYGGPLPSTYGDPYPVTEPARRDGYAITLFDADNNRQVIENVLSMSVNRPRSRVNSLTTTLPYADEELAEWRFSDVVLTYDGRALFNGQLREVDPDPVSSTTDLTVYGPAYKLDGDLEVRYQDIRVSDAIEDFWAEHTDFAATVTVRDGDVEDIPTIDDQEFSGTPLEILNDLHEFGGFDWYIDVSKPDLAYSFPRSRSVREPPFQIIGDGYQPSWDTTDYYNHVVVYGTGADGNRIKAEARAEDEIEEKGQMTWPEYTDIESQDDLKSRAETLLEEYLTNDERSGSIDMVPRSIDPGTALVVDEWDDERQIGPYSLYFDGADDVVIFQTGLEEQYSGAISLWVRAPFGATTHEPYIFSGRYDSSEPGAFRVVDSRRLSFRIGGESGIVGVDAYPEEEEPPHDEWTLLHYDWRYDAAGDRTTVRAGHDGTIMDEGGFPGRFEPPSFGFTLGRYNEDWFEGYVDDLRLYSQPQPEERYATLAERDEIPATDLISRWPFNEGPFRDTYEVVDIVGDNDGFRDRPEYRGDPLPVEQVQYSESMGEFSMTVDLAKTDSWALDLAEARSNIRSMNKR</sequence>
<dbReference type="Gene3D" id="2.60.120.200">
    <property type="match status" value="1"/>
</dbReference>
<accession>A0A8T8DYH7</accession>
<feature type="region of interest" description="Disordered" evidence="1">
    <location>
        <begin position="1"/>
        <end position="33"/>
    </location>
</feature>
<dbReference type="InterPro" id="IPR013320">
    <property type="entry name" value="ConA-like_dom_sf"/>
</dbReference>
<gene>
    <name evidence="2" type="ORF">JMJ58_14920</name>
</gene>